<dbReference type="SUPFAM" id="SSF48726">
    <property type="entry name" value="Immunoglobulin"/>
    <property type="match status" value="1"/>
</dbReference>
<feature type="signal peptide" evidence="4">
    <location>
        <begin position="1"/>
        <end position="24"/>
    </location>
</feature>
<keyword evidence="7" id="KW-1185">Reference proteome</keyword>
<reference evidence="6" key="1">
    <citation type="submission" date="2025-08" db="UniProtKB">
        <authorList>
            <consortium name="Ensembl"/>
        </authorList>
    </citation>
    <scope>IDENTIFICATION</scope>
</reference>
<dbReference type="Pfam" id="PF07686">
    <property type="entry name" value="V-set"/>
    <property type="match status" value="1"/>
</dbReference>
<evidence type="ECO:0000259" key="5">
    <source>
        <dbReference type="PROSITE" id="PS50835"/>
    </source>
</evidence>
<keyword evidence="1" id="KW-0391">Immunity</keyword>
<dbReference type="GO" id="GO:0005576">
    <property type="term" value="C:extracellular region"/>
    <property type="evidence" value="ECO:0007669"/>
    <property type="project" value="UniProtKB-ARBA"/>
</dbReference>
<dbReference type="InterPro" id="IPR013783">
    <property type="entry name" value="Ig-like_fold"/>
</dbReference>
<dbReference type="GO" id="GO:0002250">
    <property type="term" value="P:adaptive immune response"/>
    <property type="evidence" value="ECO:0007669"/>
    <property type="project" value="UniProtKB-KW"/>
</dbReference>
<proteinExistence type="predicted"/>
<name>A0A3Q3IC70_MONAL</name>
<dbReference type="STRING" id="43700.ENSMALP00000001383"/>
<dbReference type="GO" id="GO:0019814">
    <property type="term" value="C:immunoglobulin complex"/>
    <property type="evidence" value="ECO:0007669"/>
    <property type="project" value="UniProtKB-KW"/>
</dbReference>
<dbReference type="SMART" id="SM00406">
    <property type="entry name" value="IGv"/>
    <property type="match status" value="1"/>
</dbReference>
<keyword evidence="3" id="KW-1280">Immunoglobulin</keyword>
<keyword evidence="2" id="KW-1064">Adaptive immunity</keyword>
<dbReference type="Proteomes" id="UP000261600">
    <property type="component" value="Unplaced"/>
</dbReference>
<dbReference type="PROSITE" id="PS50835">
    <property type="entry name" value="IG_LIKE"/>
    <property type="match status" value="1"/>
</dbReference>
<evidence type="ECO:0000256" key="1">
    <source>
        <dbReference type="ARBA" id="ARBA00022859"/>
    </source>
</evidence>
<evidence type="ECO:0000256" key="3">
    <source>
        <dbReference type="ARBA" id="ARBA00043265"/>
    </source>
</evidence>
<dbReference type="Ensembl" id="ENSMALT00000001429.1">
    <property type="protein sequence ID" value="ENSMALP00000001383.1"/>
    <property type="gene ID" value="ENSMALG00000001046.1"/>
</dbReference>
<organism evidence="6 7">
    <name type="scientific">Monopterus albus</name>
    <name type="common">Swamp eel</name>
    <dbReference type="NCBI Taxonomy" id="43700"/>
    <lineage>
        <taxon>Eukaryota</taxon>
        <taxon>Metazoa</taxon>
        <taxon>Chordata</taxon>
        <taxon>Craniata</taxon>
        <taxon>Vertebrata</taxon>
        <taxon>Euteleostomi</taxon>
        <taxon>Actinopterygii</taxon>
        <taxon>Neopterygii</taxon>
        <taxon>Teleostei</taxon>
        <taxon>Neoteleostei</taxon>
        <taxon>Acanthomorphata</taxon>
        <taxon>Anabantaria</taxon>
        <taxon>Synbranchiformes</taxon>
        <taxon>Synbranchidae</taxon>
        <taxon>Monopterus</taxon>
    </lineage>
</organism>
<keyword evidence="4" id="KW-0732">Signal</keyword>
<dbReference type="InterPro" id="IPR007110">
    <property type="entry name" value="Ig-like_dom"/>
</dbReference>
<dbReference type="InterPro" id="IPR036179">
    <property type="entry name" value="Ig-like_dom_sf"/>
</dbReference>
<dbReference type="FunFam" id="2.60.40.10:FF:003074">
    <property type="entry name" value="Immunoglobulin heavy variable 11-1"/>
    <property type="match status" value="1"/>
</dbReference>
<protein>
    <recommendedName>
        <fullName evidence="5">Ig-like domain-containing protein</fullName>
    </recommendedName>
</protein>
<dbReference type="AlphaFoldDB" id="A0A3Q3IC70"/>
<feature type="domain" description="Ig-like" evidence="5">
    <location>
        <begin position="20"/>
        <end position="125"/>
    </location>
</feature>
<dbReference type="InterPro" id="IPR050199">
    <property type="entry name" value="IgHV"/>
</dbReference>
<evidence type="ECO:0000313" key="7">
    <source>
        <dbReference type="Proteomes" id="UP000261600"/>
    </source>
</evidence>
<dbReference type="InterPro" id="IPR013106">
    <property type="entry name" value="Ig_V-set"/>
</dbReference>
<evidence type="ECO:0000256" key="4">
    <source>
        <dbReference type="SAM" id="SignalP"/>
    </source>
</evidence>
<evidence type="ECO:0000256" key="2">
    <source>
        <dbReference type="ARBA" id="ARBA00023130"/>
    </source>
</evidence>
<sequence>MDRVLMFMVGSVLIKLSFSPGVCSQTLTESEPVVKRPGESHKLTCTYAGISDDSADISWIRQAEGKGLEWVAFISAPSGGTKAYSTSVQNRFTISRDNDMDQVYLHMSSLTAEDSAVYYCARKPQ</sequence>
<evidence type="ECO:0000313" key="6">
    <source>
        <dbReference type="Ensembl" id="ENSMALP00000001383.1"/>
    </source>
</evidence>
<accession>A0A3Q3IC70</accession>
<feature type="chain" id="PRO_5018702456" description="Ig-like domain-containing protein" evidence="4">
    <location>
        <begin position="25"/>
        <end position="125"/>
    </location>
</feature>
<reference evidence="6" key="2">
    <citation type="submission" date="2025-09" db="UniProtKB">
        <authorList>
            <consortium name="Ensembl"/>
        </authorList>
    </citation>
    <scope>IDENTIFICATION</scope>
</reference>
<dbReference type="PANTHER" id="PTHR23266">
    <property type="entry name" value="IMMUNOGLOBULIN HEAVY CHAIN"/>
    <property type="match status" value="1"/>
</dbReference>
<dbReference type="Gene3D" id="2.60.40.10">
    <property type="entry name" value="Immunoglobulins"/>
    <property type="match status" value="1"/>
</dbReference>